<feature type="transmembrane region" description="Helical" evidence="5">
    <location>
        <begin position="537"/>
        <end position="555"/>
    </location>
</feature>
<dbReference type="EMBL" id="MU858077">
    <property type="protein sequence ID" value="KAK4215687.1"/>
    <property type="molecule type" value="Genomic_DNA"/>
</dbReference>
<dbReference type="PROSITE" id="PS50850">
    <property type="entry name" value="MFS"/>
    <property type="match status" value="1"/>
</dbReference>
<evidence type="ECO:0000256" key="5">
    <source>
        <dbReference type="SAM" id="Phobius"/>
    </source>
</evidence>
<dbReference type="PANTHER" id="PTHR23501">
    <property type="entry name" value="MAJOR FACILITATOR SUPERFAMILY"/>
    <property type="match status" value="1"/>
</dbReference>
<evidence type="ECO:0000313" key="8">
    <source>
        <dbReference type="Proteomes" id="UP001301769"/>
    </source>
</evidence>
<evidence type="ECO:0000256" key="2">
    <source>
        <dbReference type="ARBA" id="ARBA00022692"/>
    </source>
</evidence>
<proteinExistence type="predicted"/>
<evidence type="ECO:0000256" key="4">
    <source>
        <dbReference type="ARBA" id="ARBA00023136"/>
    </source>
</evidence>
<keyword evidence="8" id="KW-1185">Reference proteome</keyword>
<evidence type="ECO:0000259" key="6">
    <source>
        <dbReference type="PROSITE" id="PS50850"/>
    </source>
</evidence>
<dbReference type="Gene3D" id="1.20.1720.10">
    <property type="entry name" value="Multidrug resistance protein D"/>
    <property type="match status" value="1"/>
</dbReference>
<feature type="transmembrane region" description="Helical" evidence="5">
    <location>
        <begin position="250"/>
        <end position="268"/>
    </location>
</feature>
<feature type="transmembrane region" description="Helical" evidence="5">
    <location>
        <begin position="288"/>
        <end position="309"/>
    </location>
</feature>
<dbReference type="Pfam" id="PF07690">
    <property type="entry name" value="MFS_1"/>
    <property type="match status" value="1"/>
</dbReference>
<accession>A0AAN6YFI4</accession>
<dbReference type="AlphaFoldDB" id="A0AAN6YFI4"/>
<dbReference type="InterPro" id="IPR020846">
    <property type="entry name" value="MFS_dom"/>
</dbReference>
<reference evidence="7" key="1">
    <citation type="journal article" date="2023" name="Mol. Phylogenet. Evol.">
        <title>Genome-scale phylogeny and comparative genomics of the fungal order Sordariales.</title>
        <authorList>
            <person name="Hensen N."/>
            <person name="Bonometti L."/>
            <person name="Westerberg I."/>
            <person name="Brannstrom I.O."/>
            <person name="Guillou S."/>
            <person name="Cros-Aarteil S."/>
            <person name="Calhoun S."/>
            <person name="Haridas S."/>
            <person name="Kuo A."/>
            <person name="Mondo S."/>
            <person name="Pangilinan J."/>
            <person name="Riley R."/>
            <person name="LaButti K."/>
            <person name="Andreopoulos B."/>
            <person name="Lipzen A."/>
            <person name="Chen C."/>
            <person name="Yan M."/>
            <person name="Daum C."/>
            <person name="Ng V."/>
            <person name="Clum A."/>
            <person name="Steindorff A."/>
            <person name="Ohm R.A."/>
            <person name="Martin F."/>
            <person name="Silar P."/>
            <person name="Natvig D.O."/>
            <person name="Lalanne C."/>
            <person name="Gautier V."/>
            <person name="Ament-Velasquez S.L."/>
            <person name="Kruys A."/>
            <person name="Hutchinson M.I."/>
            <person name="Powell A.J."/>
            <person name="Barry K."/>
            <person name="Miller A.N."/>
            <person name="Grigoriev I.V."/>
            <person name="Debuchy R."/>
            <person name="Gladieux P."/>
            <person name="Hiltunen Thoren M."/>
            <person name="Johannesson H."/>
        </authorList>
    </citation>
    <scope>NUCLEOTIDE SEQUENCE</scope>
    <source>
        <strain evidence="7">PSN293</strain>
    </source>
</reference>
<sequence length="582" mass="61988">MPTLLQKASLAEPPRLRIGIPPACDDVENGQGAQERQENAVAVEDRPGLPKARFLMLGTGIGTGLFLAMLDASIVSTSLYSISAEFPGSLETINWVGLAYTLAFLSCAVLFARISDVIGRKAAFLSAYFIFIAFSVGCGFARSLNQLIVLRALQGIGGSGLYSIAIIIFPEVATNEQKKLIAGFIGVILAVAGVLGPILGGILTEYATWRWVFWVNGPVGSVSAILFLLTWPEERYLPVLERRKWSEVDYLGSFLLIASAALLVFPFQNSSISYNQNPRQNHWATPTFLAPLLASILCLTALFAWQYFLHTHQHQTSITAPAIPLSLLKNHVYTFTVLNTLCTGFPYLLAVYAFPLRFQVVNGRTALGAGVMMLPMLAGSAVGSALGGAVNGKGNRLSETLVVACGLTIVGCASLTTLSSSGESYEPKALGLLVFLGLGFGLAATASSILGTVESSAREHATAQGIIAQVRILGGSLGIACSSAVLGVELTDNGRLSQLLSPEQLAHLASTMSEGVLSEEQKNAVRVAYTDALWEDMVISCAVAGLGLLFALGVYRKGRLTIEESLARHVGGEEERKRRVES</sequence>
<name>A0AAN6YFI4_9PEZI</name>
<comment type="subcellular location">
    <subcellularLocation>
        <location evidence="1">Membrane</location>
        <topology evidence="1">Multi-pass membrane protein</topology>
    </subcellularLocation>
</comment>
<dbReference type="Proteomes" id="UP001301769">
    <property type="component" value="Unassembled WGS sequence"/>
</dbReference>
<dbReference type="Gene3D" id="1.20.1250.20">
    <property type="entry name" value="MFS general substrate transporter like domains"/>
    <property type="match status" value="1"/>
</dbReference>
<protein>
    <submittedName>
        <fullName evidence="7">Major facilitator superfamily transporter</fullName>
    </submittedName>
</protein>
<keyword evidence="4 5" id="KW-0472">Membrane</keyword>
<feature type="domain" description="Major facilitator superfamily (MFS) profile" evidence="6">
    <location>
        <begin position="57"/>
        <end position="559"/>
    </location>
</feature>
<feature type="transmembrane region" description="Helical" evidence="5">
    <location>
        <begin position="209"/>
        <end position="229"/>
    </location>
</feature>
<evidence type="ECO:0000256" key="3">
    <source>
        <dbReference type="ARBA" id="ARBA00022989"/>
    </source>
</evidence>
<reference evidence="7" key="2">
    <citation type="submission" date="2023-05" db="EMBL/GenBank/DDBJ databases">
        <authorList>
            <consortium name="Lawrence Berkeley National Laboratory"/>
            <person name="Steindorff A."/>
            <person name="Hensen N."/>
            <person name="Bonometti L."/>
            <person name="Westerberg I."/>
            <person name="Brannstrom I.O."/>
            <person name="Guillou S."/>
            <person name="Cros-Aarteil S."/>
            <person name="Calhoun S."/>
            <person name="Haridas S."/>
            <person name="Kuo A."/>
            <person name="Mondo S."/>
            <person name="Pangilinan J."/>
            <person name="Riley R."/>
            <person name="Labutti K."/>
            <person name="Andreopoulos B."/>
            <person name="Lipzen A."/>
            <person name="Chen C."/>
            <person name="Yanf M."/>
            <person name="Daum C."/>
            <person name="Ng V."/>
            <person name="Clum A."/>
            <person name="Ohm R."/>
            <person name="Martin F."/>
            <person name="Silar P."/>
            <person name="Natvig D."/>
            <person name="Lalanne C."/>
            <person name="Gautier V."/>
            <person name="Ament-Velasquez S.L."/>
            <person name="Kruys A."/>
            <person name="Hutchinson M.I."/>
            <person name="Powell A.J."/>
            <person name="Barry K."/>
            <person name="Miller A.N."/>
            <person name="Grigoriev I.V."/>
            <person name="Debuchy R."/>
            <person name="Gladieux P."/>
            <person name="Thoren M.H."/>
            <person name="Johannesson H."/>
        </authorList>
    </citation>
    <scope>NUCLEOTIDE SEQUENCE</scope>
    <source>
        <strain evidence="7">PSN293</strain>
    </source>
</reference>
<keyword evidence="2 5" id="KW-0812">Transmembrane</keyword>
<evidence type="ECO:0000256" key="1">
    <source>
        <dbReference type="ARBA" id="ARBA00004141"/>
    </source>
</evidence>
<gene>
    <name evidence="7" type="ORF">QBC37DRAFT_120394</name>
</gene>
<dbReference type="PANTHER" id="PTHR23501:SF43">
    <property type="entry name" value="MULTIDRUG TRANSPORTER, PUTATIVE (AFU_ORTHOLOGUE AFUA_6G03040)-RELATED"/>
    <property type="match status" value="1"/>
</dbReference>
<feature type="transmembrane region" description="Helical" evidence="5">
    <location>
        <begin position="430"/>
        <end position="453"/>
    </location>
</feature>
<dbReference type="GO" id="GO:0005886">
    <property type="term" value="C:plasma membrane"/>
    <property type="evidence" value="ECO:0007669"/>
    <property type="project" value="TreeGrafter"/>
</dbReference>
<feature type="transmembrane region" description="Helical" evidence="5">
    <location>
        <begin position="123"/>
        <end position="142"/>
    </location>
</feature>
<dbReference type="GO" id="GO:0022857">
    <property type="term" value="F:transmembrane transporter activity"/>
    <property type="evidence" value="ECO:0007669"/>
    <property type="project" value="InterPro"/>
</dbReference>
<keyword evidence="3 5" id="KW-1133">Transmembrane helix</keyword>
<dbReference type="SUPFAM" id="SSF103473">
    <property type="entry name" value="MFS general substrate transporter"/>
    <property type="match status" value="1"/>
</dbReference>
<dbReference type="InterPro" id="IPR036259">
    <property type="entry name" value="MFS_trans_sf"/>
</dbReference>
<dbReference type="InterPro" id="IPR011701">
    <property type="entry name" value="MFS"/>
</dbReference>
<feature type="transmembrane region" description="Helical" evidence="5">
    <location>
        <begin position="92"/>
        <end position="111"/>
    </location>
</feature>
<evidence type="ECO:0000313" key="7">
    <source>
        <dbReference type="EMBL" id="KAK4215687.1"/>
    </source>
</evidence>
<comment type="caution">
    <text evidence="7">The sequence shown here is derived from an EMBL/GenBank/DDBJ whole genome shotgun (WGS) entry which is preliminary data.</text>
</comment>
<organism evidence="7 8">
    <name type="scientific">Rhypophila decipiens</name>
    <dbReference type="NCBI Taxonomy" id="261697"/>
    <lineage>
        <taxon>Eukaryota</taxon>
        <taxon>Fungi</taxon>
        <taxon>Dikarya</taxon>
        <taxon>Ascomycota</taxon>
        <taxon>Pezizomycotina</taxon>
        <taxon>Sordariomycetes</taxon>
        <taxon>Sordariomycetidae</taxon>
        <taxon>Sordariales</taxon>
        <taxon>Naviculisporaceae</taxon>
        <taxon>Rhypophila</taxon>
    </lineage>
</organism>
<feature type="transmembrane region" description="Helical" evidence="5">
    <location>
        <begin position="366"/>
        <end position="389"/>
    </location>
</feature>
<feature type="transmembrane region" description="Helical" evidence="5">
    <location>
        <begin position="465"/>
        <end position="488"/>
    </location>
</feature>
<feature type="transmembrane region" description="Helical" evidence="5">
    <location>
        <begin position="148"/>
        <end position="169"/>
    </location>
</feature>
<feature type="transmembrane region" description="Helical" evidence="5">
    <location>
        <begin position="330"/>
        <end position="354"/>
    </location>
</feature>
<feature type="transmembrane region" description="Helical" evidence="5">
    <location>
        <begin position="54"/>
        <end position="80"/>
    </location>
</feature>
<feature type="transmembrane region" description="Helical" evidence="5">
    <location>
        <begin position="401"/>
        <end position="418"/>
    </location>
</feature>
<feature type="transmembrane region" description="Helical" evidence="5">
    <location>
        <begin position="181"/>
        <end position="203"/>
    </location>
</feature>